<evidence type="ECO:0000313" key="2">
    <source>
        <dbReference type="EMBL" id="GLT22644.1"/>
    </source>
</evidence>
<feature type="domain" description="Transposase IS66 zinc-finger binding" evidence="1">
    <location>
        <begin position="1"/>
        <end position="31"/>
    </location>
</feature>
<dbReference type="Proteomes" id="UP001157167">
    <property type="component" value="Unassembled WGS sequence"/>
</dbReference>
<comment type="caution">
    <text evidence="2">The sequence shown here is derived from an EMBL/GenBank/DDBJ whole genome shotgun (WGS) entry which is preliminary data.</text>
</comment>
<accession>A0ABQ6FBL1</accession>
<keyword evidence="3" id="KW-1185">Reference proteome</keyword>
<evidence type="ECO:0000259" key="1">
    <source>
        <dbReference type="Pfam" id="PF13005"/>
    </source>
</evidence>
<dbReference type="EMBL" id="BSPX01000028">
    <property type="protein sequence ID" value="GLT22644.1"/>
    <property type="molecule type" value="Genomic_DNA"/>
</dbReference>
<gene>
    <name evidence="2" type="ORF">GCM10007933_21040</name>
</gene>
<proteinExistence type="predicted"/>
<dbReference type="InterPro" id="IPR024474">
    <property type="entry name" value="Znf_dom_IS66"/>
</dbReference>
<sequence>MKRIGEDVAEKLDYTPGSFSALRHVRGKWVCGVYKTLAQAPVLAHVIERYPTPEAKRGLVPGFYGEACRACDTPA</sequence>
<organism evidence="2 3">
    <name type="scientific">Zoogloea oryzae</name>
    <dbReference type="NCBI Taxonomy" id="310767"/>
    <lineage>
        <taxon>Bacteria</taxon>
        <taxon>Pseudomonadati</taxon>
        <taxon>Pseudomonadota</taxon>
        <taxon>Betaproteobacteria</taxon>
        <taxon>Rhodocyclales</taxon>
        <taxon>Zoogloeaceae</taxon>
        <taxon>Zoogloea</taxon>
    </lineage>
</organism>
<protein>
    <recommendedName>
        <fullName evidence="1">Transposase IS66 zinc-finger binding domain-containing protein</fullName>
    </recommendedName>
</protein>
<reference evidence="3" key="1">
    <citation type="journal article" date="2019" name="Int. J. Syst. Evol. Microbiol.">
        <title>The Global Catalogue of Microorganisms (GCM) 10K type strain sequencing project: providing services to taxonomists for standard genome sequencing and annotation.</title>
        <authorList>
            <consortium name="The Broad Institute Genomics Platform"/>
            <consortium name="The Broad Institute Genome Sequencing Center for Infectious Disease"/>
            <person name="Wu L."/>
            <person name="Ma J."/>
        </authorList>
    </citation>
    <scope>NUCLEOTIDE SEQUENCE [LARGE SCALE GENOMIC DNA]</scope>
    <source>
        <strain evidence="3">NBRC 102407</strain>
    </source>
</reference>
<dbReference type="Pfam" id="PF13005">
    <property type="entry name" value="zf-IS66"/>
    <property type="match status" value="1"/>
</dbReference>
<name>A0ABQ6FBL1_9RHOO</name>
<evidence type="ECO:0000313" key="3">
    <source>
        <dbReference type="Proteomes" id="UP001157167"/>
    </source>
</evidence>